<name>A0A543CP98_9ACTN</name>
<keyword evidence="2" id="KW-1133">Transmembrane helix</keyword>
<keyword evidence="2" id="KW-0472">Membrane</keyword>
<keyword evidence="4" id="KW-1185">Reference proteome</keyword>
<proteinExistence type="predicted"/>
<evidence type="ECO:0000313" key="4">
    <source>
        <dbReference type="Proteomes" id="UP000316096"/>
    </source>
</evidence>
<dbReference type="EMBL" id="VFOZ01000001">
    <property type="protein sequence ID" value="TQL98926.1"/>
    <property type="molecule type" value="Genomic_DNA"/>
</dbReference>
<gene>
    <name evidence="3" type="ORF">FB559_4576</name>
</gene>
<dbReference type="Proteomes" id="UP000316096">
    <property type="component" value="Unassembled WGS sequence"/>
</dbReference>
<feature type="compositionally biased region" description="Basic residues" evidence="1">
    <location>
        <begin position="60"/>
        <end position="75"/>
    </location>
</feature>
<dbReference type="AlphaFoldDB" id="A0A543CP98"/>
<reference evidence="3 4" key="1">
    <citation type="submission" date="2019-06" db="EMBL/GenBank/DDBJ databases">
        <title>Sequencing the genomes of 1000 actinobacteria strains.</title>
        <authorList>
            <person name="Klenk H.-P."/>
        </authorList>
    </citation>
    <scope>NUCLEOTIDE SEQUENCE [LARGE SCALE GENOMIC DNA]</scope>
    <source>
        <strain evidence="3 4">DSM 102200</strain>
    </source>
</reference>
<evidence type="ECO:0000256" key="2">
    <source>
        <dbReference type="SAM" id="Phobius"/>
    </source>
</evidence>
<keyword evidence="2" id="KW-0812">Transmembrane</keyword>
<feature type="transmembrane region" description="Helical" evidence="2">
    <location>
        <begin position="16"/>
        <end position="37"/>
    </location>
</feature>
<dbReference type="RefSeq" id="WP_141957472.1">
    <property type="nucleotide sequence ID" value="NZ_VFOZ01000001.1"/>
</dbReference>
<evidence type="ECO:0000313" key="3">
    <source>
        <dbReference type="EMBL" id="TQL98926.1"/>
    </source>
</evidence>
<dbReference type="OrthoDB" id="9793136at2"/>
<accession>A0A543CP98</accession>
<protein>
    <submittedName>
        <fullName evidence="3">Uncharacterized protein</fullName>
    </submittedName>
</protein>
<feature type="region of interest" description="Disordered" evidence="1">
    <location>
        <begin position="40"/>
        <end position="75"/>
    </location>
</feature>
<sequence>MPFGGLLAGAGTELSGLSVTLVVFAGVYLLASVPPFTGQAWRGPGRRTGGGFGRMAPRPAHVRRRFPRRRRPGPW</sequence>
<comment type="caution">
    <text evidence="3">The sequence shown here is derived from an EMBL/GenBank/DDBJ whole genome shotgun (WGS) entry which is preliminary data.</text>
</comment>
<organism evidence="3 4">
    <name type="scientific">Actinoallomurus bryophytorum</name>
    <dbReference type="NCBI Taxonomy" id="1490222"/>
    <lineage>
        <taxon>Bacteria</taxon>
        <taxon>Bacillati</taxon>
        <taxon>Actinomycetota</taxon>
        <taxon>Actinomycetes</taxon>
        <taxon>Streptosporangiales</taxon>
        <taxon>Thermomonosporaceae</taxon>
        <taxon>Actinoallomurus</taxon>
    </lineage>
</organism>
<evidence type="ECO:0000256" key="1">
    <source>
        <dbReference type="SAM" id="MobiDB-lite"/>
    </source>
</evidence>